<dbReference type="AlphaFoldDB" id="A0A4R5W1H8"/>
<organism evidence="1 2">
    <name type="scientific">Sapientia aquatica</name>
    <dbReference type="NCBI Taxonomy" id="1549640"/>
    <lineage>
        <taxon>Bacteria</taxon>
        <taxon>Pseudomonadati</taxon>
        <taxon>Pseudomonadota</taxon>
        <taxon>Betaproteobacteria</taxon>
        <taxon>Burkholderiales</taxon>
        <taxon>Oxalobacteraceae</taxon>
        <taxon>Sapientia</taxon>
    </lineage>
</organism>
<proteinExistence type="predicted"/>
<dbReference type="OrthoDB" id="331868at2"/>
<evidence type="ECO:0000313" key="1">
    <source>
        <dbReference type="EMBL" id="TDK65874.1"/>
    </source>
</evidence>
<accession>A0A4R5W1H8</accession>
<evidence type="ECO:0000313" key="2">
    <source>
        <dbReference type="Proteomes" id="UP000294829"/>
    </source>
</evidence>
<dbReference type="RefSeq" id="WP_133327907.1">
    <property type="nucleotide sequence ID" value="NZ_SMYL01000004.1"/>
</dbReference>
<protein>
    <recommendedName>
        <fullName evidence="3">Cysteine-rich CWC family protein</fullName>
    </recommendedName>
</protein>
<dbReference type="EMBL" id="SMYL01000004">
    <property type="protein sequence ID" value="TDK65874.1"/>
    <property type="molecule type" value="Genomic_DNA"/>
</dbReference>
<sequence>MSICPRCASQFTCAMADNTGQPCWCTTLPIAPVLPIYPELAGQSGASCFCPICLKEWSQSAATENAVAPTQKP</sequence>
<name>A0A4R5W1H8_9BURK</name>
<evidence type="ECO:0008006" key="3">
    <source>
        <dbReference type="Google" id="ProtNLM"/>
    </source>
</evidence>
<keyword evidence="2" id="KW-1185">Reference proteome</keyword>
<reference evidence="1 2" key="1">
    <citation type="submission" date="2019-03" db="EMBL/GenBank/DDBJ databases">
        <title>Sapientia aquatica gen. nov., sp. nov., isolated from a crater lake.</title>
        <authorList>
            <person name="Felfoldi T."/>
            <person name="Szabo A."/>
            <person name="Toth E."/>
            <person name="Schumann P."/>
            <person name="Keki Z."/>
            <person name="Marialigeti K."/>
            <person name="Mathe I."/>
        </authorList>
    </citation>
    <scope>NUCLEOTIDE SEQUENCE [LARGE SCALE GENOMIC DNA]</scope>
    <source>
        <strain evidence="1 2">SA-152</strain>
    </source>
</reference>
<comment type="caution">
    <text evidence="1">The sequence shown here is derived from an EMBL/GenBank/DDBJ whole genome shotgun (WGS) entry which is preliminary data.</text>
</comment>
<dbReference type="Proteomes" id="UP000294829">
    <property type="component" value="Unassembled WGS sequence"/>
</dbReference>
<dbReference type="InterPro" id="IPR032720">
    <property type="entry name" value="Cys_rich_CWC"/>
</dbReference>
<dbReference type="Pfam" id="PF14375">
    <property type="entry name" value="Cys_rich_CWC"/>
    <property type="match status" value="1"/>
</dbReference>
<gene>
    <name evidence="1" type="ORF">E2I14_09710</name>
</gene>